<evidence type="ECO:0000313" key="7">
    <source>
        <dbReference type="RefSeq" id="XP_026659033.2"/>
    </source>
</evidence>
<dbReference type="RefSeq" id="XP_026659033.2">
    <property type="nucleotide sequence ID" value="XM_026803232.2"/>
</dbReference>
<protein>
    <submittedName>
        <fullName evidence="3 4">Mediator of RNA polymerase II transcription subunit 32-like isoform X1</fullName>
    </submittedName>
</protein>
<gene>
    <name evidence="3 4 5 6 7 8" type="primary">LOC103703676</name>
</gene>
<evidence type="ECO:0000313" key="2">
    <source>
        <dbReference type="Proteomes" id="UP000228380"/>
    </source>
</evidence>
<dbReference type="GO" id="GO:0010150">
    <property type="term" value="P:leaf senescence"/>
    <property type="evidence" value="ECO:0007669"/>
    <property type="project" value="InterPro"/>
</dbReference>
<name>A0A8B8J262_PHODC</name>
<proteinExistence type="predicted"/>
<evidence type="ECO:0000313" key="4">
    <source>
        <dbReference type="RefSeq" id="XP_026659030.2"/>
    </source>
</evidence>
<dbReference type="GeneID" id="103703676"/>
<dbReference type="RefSeq" id="XP_026659032.2">
    <property type="nucleotide sequence ID" value="XM_026803231.2"/>
</dbReference>
<feature type="region of interest" description="Disordered" evidence="1">
    <location>
        <begin position="157"/>
        <end position="179"/>
    </location>
</feature>
<dbReference type="RefSeq" id="XP_026659034.2">
    <property type="nucleotide sequence ID" value="XM_026803233.2"/>
</dbReference>
<dbReference type="Proteomes" id="UP000228380">
    <property type="component" value="Chromosome 16"/>
</dbReference>
<dbReference type="OrthoDB" id="782223at2759"/>
<evidence type="ECO:0000256" key="1">
    <source>
        <dbReference type="SAM" id="MobiDB-lite"/>
    </source>
</evidence>
<dbReference type="AlphaFoldDB" id="A0A8B8J262"/>
<dbReference type="RefSeq" id="XP_026659029.2">
    <property type="nucleotide sequence ID" value="XM_026803228.2"/>
</dbReference>
<keyword evidence="2" id="KW-1185">Reference proteome</keyword>
<dbReference type="GO" id="GO:0048364">
    <property type="term" value="P:root development"/>
    <property type="evidence" value="ECO:0007669"/>
    <property type="project" value="InterPro"/>
</dbReference>
<reference evidence="2" key="1">
    <citation type="journal article" date="2019" name="Nat. Commun.">
        <title>Genome-wide association mapping of date palm fruit traits.</title>
        <authorList>
            <person name="Hazzouri K.M."/>
            <person name="Gros-Balthazard M."/>
            <person name="Flowers J.M."/>
            <person name="Copetti D."/>
            <person name="Lemansour A."/>
            <person name="Lebrun M."/>
            <person name="Masmoudi K."/>
            <person name="Ferrand S."/>
            <person name="Dhar M.I."/>
            <person name="Fresquez Z.A."/>
            <person name="Rosas U."/>
            <person name="Zhang J."/>
            <person name="Talag J."/>
            <person name="Lee S."/>
            <person name="Kudrna D."/>
            <person name="Powell R.F."/>
            <person name="Leitch I.J."/>
            <person name="Krueger R.R."/>
            <person name="Wing R.A."/>
            <person name="Amiri K.M.A."/>
            <person name="Purugganan M.D."/>
        </authorList>
    </citation>
    <scope>NUCLEOTIDE SEQUENCE [LARGE SCALE GENOMIC DNA]</scope>
    <source>
        <strain evidence="2">cv. Khalas</strain>
    </source>
</reference>
<dbReference type="GO" id="GO:0016592">
    <property type="term" value="C:mediator complex"/>
    <property type="evidence" value="ECO:0007669"/>
    <property type="project" value="InterPro"/>
</dbReference>
<dbReference type="PANTHER" id="PTHR35989">
    <property type="entry name" value="MEDIATOR OF RNA POLYMERASE II TRANSCRIPTION SUBUNIT 32"/>
    <property type="match status" value="1"/>
</dbReference>
<sequence length="204" mass="21583">MPGFLQNLNGTVIQIIMSSSGFGSKYQIEKKKNPEPQAPMDGIVDELSSAYDELVAATAGVLEARSASGEQKTAETDATLVGFKKRWETFQAVCDRAEEMVERARHRIGSELLVDEATGATSQAPASGVLPINASRLEQTSKAVRWLVLEIQRGAGSATPSAAAPPPAAASPSSSSLAPSDARFSEGPCHYLYLCGEDFPPICP</sequence>
<evidence type="ECO:0000313" key="6">
    <source>
        <dbReference type="RefSeq" id="XP_026659032.2"/>
    </source>
</evidence>
<organism evidence="2 7">
    <name type="scientific">Phoenix dactylifera</name>
    <name type="common">Date palm</name>
    <dbReference type="NCBI Taxonomy" id="42345"/>
    <lineage>
        <taxon>Eukaryota</taxon>
        <taxon>Viridiplantae</taxon>
        <taxon>Streptophyta</taxon>
        <taxon>Embryophyta</taxon>
        <taxon>Tracheophyta</taxon>
        <taxon>Spermatophyta</taxon>
        <taxon>Magnoliopsida</taxon>
        <taxon>Liliopsida</taxon>
        <taxon>Arecaceae</taxon>
        <taxon>Coryphoideae</taxon>
        <taxon>Phoeniceae</taxon>
        <taxon>Phoenix</taxon>
    </lineage>
</organism>
<dbReference type="RefSeq" id="XP_026659031.2">
    <property type="nucleotide sequence ID" value="XM_026803230.2"/>
</dbReference>
<dbReference type="GO" id="GO:0009631">
    <property type="term" value="P:cold acclimation"/>
    <property type="evidence" value="ECO:0007669"/>
    <property type="project" value="InterPro"/>
</dbReference>
<evidence type="ECO:0000313" key="5">
    <source>
        <dbReference type="RefSeq" id="XP_026659031.2"/>
    </source>
</evidence>
<evidence type="ECO:0000313" key="3">
    <source>
        <dbReference type="RefSeq" id="XP_026659029.2"/>
    </source>
</evidence>
<dbReference type="PANTHER" id="PTHR35989:SF1">
    <property type="entry name" value="MEDIATOR OF RNA POLYMERASE II TRANSCRIPTION SUBUNIT 32"/>
    <property type="match status" value="1"/>
</dbReference>
<evidence type="ECO:0000313" key="8">
    <source>
        <dbReference type="RefSeq" id="XP_026659034.2"/>
    </source>
</evidence>
<dbReference type="GO" id="GO:0006355">
    <property type="term" value="P:regulation of DNA-templated transcription"/>
    <property type="evidence" value="ECO:0007669"/>
    <property type="project" value="InterPro"/>
</dbReference>
<dbReference type="RefSeq" id="XP_026659030.2">
    <property type="nucleotide sequence ID" value="XM_026803229.2"/>
</dbReference>
<dbReference type="InterPro" id="IPR033244">
    <property type="entry name" value="MED32"/>
</dbReference>
<accession>A0A8B8J262</accession>
<reference evidence="3 4" key="2">
    <citation type="submission" date="2025-04" db="UniProtKB">
        <authorList>
            <consortium name="RefSeq"/>
        </authorList>
    </citation>
    <scope>IDENTIFICATION</scope>
    <source>
        <tissue evidence="3 4">Young leaves</tissue>
    </source>
</reference>
<feature type="compositionally biased region" description="Low complexity" evidence="1">
    <location>
        <begin position="170"/>
        <end position="179"/>
    </location>
</feature>